<name>A0AAV1M2N5_9NEOP</name>
<dbReference type="EMBL" id="CAVLGL010000137">
    <property type="protein sequence ID" value="CAK1601985.1"/>
    <property type="molecule type" value="Genomic_DNA"/>
</dbReference>
<gene>
    <name evidence="1" type="ORF">PARMNEM_LOCUS20540</name>
</gene>
<proteinExistence type="predicted"/>
<keyword evidence="2" id="KW-1185">Reference proteome</keyword>
<dbReference type="Proteomes" id="UP001314205">
    <property type="component" value="Unassembled WGS sequence"/>
</dbReference>
<organism evidence="1 2">
    <name type="scientific">Parnassius mnemosyne</name>
    <name type="common">clouded apollo</name>
    <dbReference type="NCBI Taxonomy" id="213953"/>
    <lineage>
        <taxon>Eukaryota</taxon>
        <taxon>Metazoa</taxon>
        <taxon>Ecdysozoa</taxon>
        <taxon>Arthropoda</taxon>
        <taxon>Hexapoda</taxon>
        <taxon>Insecta</taxon>
        <taxon>Pterygota</taxon>
        <taxon>Neoptera</taxon>
        <taxon>Endopterygota</taxon>
        <taxon>Lepidoptera</taxon>
        <taxon>Glossata</taxon>
        <taxon>Ditrysia</taxon>
        <taxon>Papilionoidea</taxon>
        <taxon>Papilionidae</taxon>
        <taxon>Parnassiinae</taxon>
        <taxon>Parnassini</taxon>
        <taxon>Parnassius</taxon>
        <taxon>Driopa</taxon>
    </lineage>
</organism>
<evidence type="ECO:0000313" key="1">
    <source>
        <dbReference type="EMBL" id="CAK1601985.1"/>
    </source>
</evidence>
<accession>A0AAV1M2N5</accession>
<sequence length="102" mass="11597">MTINIRRKACIPYTARVPDDVMRKVDDLKRVSPQRAYVCHPITCFTDVNGNGYRTQCRLREVDGESYGFHADCAFFQAYNTYTAPVIVPIGKNCSSLKVFVL</sequence>
<dbReference type="AlphaFoldDB" id="A0AAV1M2N5"/>
<reference evidence="1 2" key="1">
    <citation type="submission" date="2023-11" db="EMBL/GenBank/DDBJ databases">
        <authorList>
            <person name="Hedman E."/>
            <person name="Englund M."/>
            <person name="Stromberg M."/>
            <person name="Nyberg Akerstrom W."/>
            <person name="Nylinder S."/>
            <person name="Jareborg N."/>
            <person name="Kallberg Y."/>
            <person name="Kronander E."/>
        </authorList>
    </citation>
    <scope>NUCLEOTIDE SEQUENCE [LARGE SCALE GENOMIC DNA]</scope>
</reference>
<protein>
    <submittedName>
        <fullName evidence="1">Uncharacterized protein</fullName>
    </submittedName>
</protein>
<evidence type="ECO:0000313" key="2">
    <source>
        <dbReference type="Proteomes" id="UP001314205"/>
    </source>
</evidence>
<comment type="caution">
    <text evidence="1">The sequence shown here is derived from an EMBL/GenBank/DDBJ whole genome shotgun (WGS) entry which is preliminary data.</text>
</comment>